<dbReference type="EMBL" id="JACEFO010002268">
    <property type="protein sequence ID" value="KAF8670023.1"/>
    <property type="molecule type" value="Genomic_DNA"/>
</dbReference>
<gene>
    <name evidence="1" type="ORF">HU200_051211</name>
</gene>
<evidence type="ECO:0000313" key="2">
    <source>
        <dbReference type="Proteomes" id="UP000636709"/>
    </source>
</evidence>
<dbReference type="Proteomes" id="UP000636709">
    <property type="component" value="Unassembled WGS sequence"/>
</dbReference>
<accession>A0A835ASR2</accession>
<organism evidence="1 2">
    <name type="scientific">Digitaria exilis</name>
    <dbReference type="NCBI Taxonomy" id="1010633"/>
    <lineage>
        <taxon>Eukaryota</taxon>
        <taxon>Viridiplantae</taxon>
        <taxon>Streptophyta</taxon>
        <taxon>Embryophyta</taxon>
        <taxon>Tracheophyta</taxon>
        <taxon>Spermatophyta</taxon>
        <taxon>Magnoliopsida</taxon>
        <taxon>Liliopsida</taxon>
        <taxon>Poales</taxon>
        <taxon>Poaceae</taxon>
        <taxon>PACMAD clade</taxon>
        <taxon>Panicoideae</taxon>
        <taxon>Panicodae</taxon>
        <taxon>Paniceae</taxon>
        <taxon>Anthephorinae</taxon>
        <taxon>Digitaria</taxon>
    </lineage>
</organism>
<evidence type="ECO:0000313" key="1">
    <source>
        <dbReference type="EMBL" id="KAF8670023.1"/>
    </source>
</evidence>
<name>A0A835ASR2_9POAL</name>
<protein>
    <submittedName>
        <fullName evidence="1">Uncharacterized protein</fullName>
    </submittedName>
</protein>
<sequence>MVEQLHARAGKGKMTSCSRTSHIRTLLGTYGRNVIAGSLMGLRQIQQECLLVSRKWFNSDDDPR</sequence>
<keyword evidence="2" id="KW-1185">Reference proteome</keyword>
<dbReference type="AlphaFoldDB" id="A0A835ASR2"/>
<comment type="caution">
    <text evidence="1">The sequence shown here is derived from an EMBL/GenBank/DDBJ whole genome shotgun (WGS) entry which is preliminary data.</text>
</comment>
<proteinExistence type="predicted"/>
<reference evidence="1" key="1">
    <citation type="submission" date="2020-07" db="EMBL/GenBank/DDBJ databases">
        <title>Genome sequence and genetic diversity analysis of an under-domesticated orphan crop, white fonio (Digitaria exilis).</title>
        <authorList>
            <person name="Bennetzen J.L."/>
            <person name="Chen S."/>
            <person name="Ma X."/>
            <person name="Wang X."/>
            <person name="Yssel A.E.J."/>
            <person name="Chaluvadi S.R."/>
            <person name="Johnson M."/>
            <person name="Gangashetty P."/>
            <person name="Hamidou F."/>
            <person name="Sanogo M.D."/>
            <person name="Zwaenepoel A."/>
            <person name="Wallace J."/>
            <person name="Van De Peer Y."/>
            <person name="Van Deynze A."/>
        </authorList>
    </citation>
    <scope>NUCLEOTIDE SEQUENCE</scope>
    <source>
        <tissue evidence="1">Leaves</tissue>
    </source>
</reference>